<keyword evidence="3" id="KW-1133">Transmembrane helix</keyword>
<comment type="subcellular location">
    <subcellularLocation>
        <location evidence="1">Membrane</location>
        <topology evidence="1">Single-pass membrane protein</topology>
    </subcellularLocation>
</comment>
<proteinExistence type="predicted"/>
<dbReference type="InterPro" id="IPR007452">
    <property type="entry name" value="TamB_C"/>
</dbReference>
<dbReference type="GO" id="GO:0005886">
    <property type="term" value="C:plasma membrane"/>
    <property type="evidence" value="ECO:0007669"/>
    <property type="project" value="InterPro"/>
</dbReference>
<dbReference type="Pfam" id="PF04357">
    <property type="entry name" value="TamB"/>
    <property type="match status" value="1"/>
</dbReference>
<sequence length="1477" mass="163092">MKRWGKRLLWTLGGIAVLLLLLRLSLKTALVQDWVKDTVVTSANEQIRGELTIGELSGDLWKEMKISNLYLKQNGDSLAAIDSINVAYNIWALAGGTIDISELDISHPNLKLHEEKGRWNIQDLLKESADTTSGGMGWAIDVNNFQLHNGILSVKSDSLLPLDSFMVKELGIASSGSYNQPYYNVNLRDLSFKLYQSKLSDPLQVATSASVDAEKLSLEKLVLATSRTMIQSSGSLTPGDSTGQLNVEASPISWKDIVTYAEGMPLRENILFSIGLEGSPEQLKTTLDMQAEGLQKLTLTSQLHWDKGIVLEKLSTDITNFDPAILFADTTLPALAQLNANFSGSVPFGDYQSGYGALQVTAHDINYASYNIDQLKGDGKLNDANATFDLELKAGEQKLAANFNAERVWSDFPIVGVQLQGDHFNPGYWTGDTTYAGDMSFNSEISGEGWYPQEQSWDYFLRINNSQLMGQPISEGTMEGQVSGSDVSLDGRFDIREGELTVMTEIENISQTPAYNYRVKSRKLDIAALMGIPDFPTAINARVSGKGEGNTIGNFELDASVDIDSSLVNGELLRNFSGRLALKDTVAIIDSTQLKSTIAEGSLKGRINVLRKYDSENELTLALQLKDMNALAPLTDVEDLAAQGRVDGRLRPVNGDDLQFMGTFDFTDATYGQLFAADRAKGALNMRMHEGVDYKLNVDLEGPIFSGFTIQDLGLQTQGAYSDSLTNGQFDLQFSSPNEGRIEQSGEYKVATDSIRVRTREYNIISDYRMLSLEAPFDVTLIGDTLRMEKMRVSSGDGAFFEMAIPVLNANRQEALIHGKSLNTAVVQSCLLGKTFFKGLLSGRMEFVREDTMLNAQGQMVLSDVEYKETSFDTLLVNANITDERLQGDLSVRHDKQELITGKANLPFQLGDPENLPVQFFDEPVSGTMNIRKISIDRFSSIFAEAGITNTTGLFSFRGTLDGKAGNPRFAADATLSEAILSGVSVDSVTAGLDYSHDEEELELDASVSSLQQKAAEIDAKLPFYINMRTFKVDLPGKKDSISVEAETNNFNLAAVNDFLDRRQFRKVKGELNGSVQVTGVLEDLKADGQLVFRNGSFRIVPAGITVRNVQSTLNFEPDRIQLEQFSAKSDKGTMSASGKVELMNMRPGAIDIDVKGQNFRIANTDQYNAVINLDAHAEGKVNQPKISGNLDFVSGFLQLQNFGEKSVETVQLDTLAKPEKNVSIYDSLALDMNVSFDRRFYIRNKRYLDMEIELDGGLDLVKEKAKSLDLFGTITTPSGYARPFGKRFNLEEGEVTFSGDPMNPELMIRTKYKPPQTQEDITIWYIIEGTVENPKFKYKSRPTMQLENIISYTIFGQPFYALNSWKQVVAGSGNASAANVALDVLLDRVGALATKKLGIDVVKIDNIQVGEESGTQITTGWYLNPKVFLAIQNVITGSTPDTSFLLEYMLREDLKLLIRQGNGIRQGIDLKWNFDY</sequence>
<evidence type="ECO:0000256" key="1">
    <source>
        <dbReference type="ARBA" id="ARBA00004167"/>
    </source>
</evidence>
<dbReference type="PANTHER" id="PTHR36985">
    <property type="entry name" value="TRANSLOCATION AND ASSEMBLY MODULE SUBUNIT TAMB"/>
    <property type="match status" value="1"/>
</dbReference>
<protein>
    <recommendedName>
        <fullName evidence="5">Translocation and assembly module TamB C-terminal domain-containing protein</fullName>
    </recommendedName>
</protein>
<evidence type="ECO:0000259" key="5">
    <source>
        <dbReference type="Pfam" id="PF04357"/>
    </source>
</evidence>
<dbReference type="PANTHER" id="PTHR36985:SF1">
    <property type="entry name" value="TRANSLOCATION AND ASSEMBLY MODULE SUBUNIT TAMB"/>
    <property type="match status" value="1"/>
</dbReference>
<dbReference type="EMBL" id="JAALLS010000004">
    <property type="protein sequence ID" value="NGP87648.1"/>
    <property type="molecule type" value="Genomic_DNA"/>
</dbReference>
<organism evidence="6 7">
    <name type="scientific">Fodinibius halophilus</name>
    <dbReference type="NCBI Taxonomy" id="1736908"/>
    <lineage>
        <taxon>Bacteria</taxon>
        <taxon>Pseudomonadati</taxon>
        <taxon>Balneolota</taxon>
        <taxon>Balneolia</taxon>
        <taxon>Balneolales</taxon>
        <taxon>Balneolaceae</taxon>
        <taxon>Fodinibius</taxon>
    </lineage>
</organism>
<keyword evidence="7" id="KW-1185">Reference proteome</keyword>
<evidence type="ECO:0000256" key="2">
    <source>
        <dbReference type="ARBA" id="ARBA00022692"/>
    </source>
</evidence>
<dbReference type="Proteomes" id="UP000479132">
    <property type="component" value="Unassembled WGS sequence"/>
</dbReference>
<keyword evidence="2" id="KW-0812">Transmembrane</keyword>
<feature type="domain" description="Translocation and assembly module TamB C-terminal" evidence="5">
    <location>
        <begin position="1125"/>
        <end position="1477"/>
    </location>
</feature>
<evidence type="ECO:0000313" key="7">
    <source>
        <dbReference type="Proteomes" id="UP000479132"/>
    </source>
</evidence>
<keyword evidence="4" id="KW-0472">Membrane</keyword>
<dbReference type="GO" id="GO:0009306">
    <property type="term" value="P:protein secretion"/>
    <property type="evidence" value="ECO:0007669"/>
    <property type="project" value="InterPro"/>
</dbReference>
<comment type="caution">
    <text evidence="6">The sequence shown here is derived from an EMBL/GenBank/DDBJ whole genome shotgun (WGS) entry which is preliminary data.</text>
</comment>
<reference evidence="6 7" key="1">
    <citation type="submission" date="2020-02" db="EMBL/GenBank/DDBJ databases">
        <title>Aliifodinibius halophilus 2W32, complete genome.</title>
        <authorList>
            <person name="Li Y."/>
            <person name="Wu S."/>
        </authorList>
    </citation>
    <scope>NUCLEOTIDE SEQUENCE [LARGE SCALE GENOMIC DNA]</scope>
    <source>
        <strain evidence="6 7">2W32</strain>
    </source>
</reference>
<dbReference type="GO" id="GO:0097347">
    <property type="term" value="C:TAM protein secretion complex"/>
    <property type="evidence" value="ECO:0007669"/>
    <property type="project" value="TreeGrafter"/>
</dbReference>
<evidence type="ECO:0000313" key="6">
    <source>
        <dbReference type="EMBL" id="NGP87648.1"/>
    </source>
</evidence>
<evidence type="ECO:0000256" key="3">
    <source>
        <dbReference type="ARBA" id="ARBA00022989"/>
    </source>
</evidence>
<evidence type="ECO:0000256" key="4">
    <source>
        <dbReference type="ARBA" id="ARBA00023136"/>
    </source>
</evidence>
<name>A0A6M1SUJ9_9BACT</name>
<accession>A0A6M1SUJ9</accession>
<gene>
    <name evidence="6" type="ORF">G3569_04725</name>
</gene>